<comment type="caution">
    <text evidence="2">The sequence shown here is derived from an EMBL/GenBank/DDBJ whole genome shotgun (WGS) entry which is preliminary data.</text>
</comment>
<feature type="region of interest" description="Disordered" evidence="1">
    <location>
        <begin position="65"/>
        <end position="103"/>
    </location>
</feature>
<proteinExistence type="predicted"/>
<feature type="compositionally biased region" description="Low complexity" evidence="1">
    <location>
        <begin position="65"/>
        <end position="75"/>
    </location>
</feature>
<evidence type="ECO:0000313" key="3">
    <source>
        <dbReference type="Proteomes" id="UP000734854"/>
    </source>
</evidence>
<feature type="compositionally biased region" description="Basic and acidic residues" evidence="1">
    <location>
        <begin position="77"/>
        <end position="87"/>
    </location>
</feature>
<gene>
    <name evidence="2" type="ORF">ZIOFF_042221</name>
</gene>
<reference evidence="2 3" key="1">
    <citation type="submission" date="2020-08" db="EMBL/GenBank/DDBJ databases">
        <title>Plant Genome Project.</title>
        <authorList>
            <person name="Zhang R.-G."/>
        </authorList>
    </citation>
    <scope>NUCLEOTIDE SEQUENCE [LARGE SCALE GENOMIC DNA]</scope>
    <source>
        <tissue evidence="2">Rhizome</tissue>
    </source>
</reference>
<dbReference type="GO" id="GO:0005635">
    <property type="term" value="C:nuclear envelope"/>
    <property type="evidence" value="ECO:0007669"/>
    <property type="project" value="TreeGrafter"/>
</dbReference>
<feature type="compositionally biased region" description="Basic and acidic residues" evidence="1">
    <location>
        <begin position="11"/>
        <end position="20"/>
    </location>
</feature>
<dbReference type="EMBL" id="JACMSC010000011">
    <property type="protein sequence ID" value="KAG6502329.1"/>
    <property type="molecule type" value="Genomic_DNA"/>
</dbReference>
<feature type="compositionally biased region" description="Pro residues" evidence="1">
    <location>
        <begin position="32"/>
        <end position="42"/>
    </location>
</feature>
<evidence type="ECO:0000313" key="2">
    <source>
        <dbReference type="EMBL" id="KAG6502329.1"/>
    </source>
</evidence>
<evidence type="ECO:0000256" key="1">
    <source>
        <dbReference type="SAM" id="MobiDB-lite"/>
    </source>
</evidence>
<feature type="region of interest" description="Disordered" evidence="1">
    <location>
        <begin position="413"/>
        <end position="477"/>
    </location>
</feature>
<organism evidence="2 3">
    <name type="scientific">Zingiber officinale</name>
    <name type="common">Ginger</name>
    <name type="synonym">Amomum zingiber</name>
    <dbReference type="NCBI Taxonomy" id="94328"/>
    <lineage>
        <taxon>Eukaryota</taxon>
        <taxon>Viridiplantae</taxon>
        <taxon>Streptophyta</taxon>
        <taxon>Embryophyta</taxon>
        <taxon>Tracheophyta</taxon>
        <taxon>Spermatophyta</taxon>
        <taxon>Magnoliopsida</taxon>
        <taxon>Liliopsida</taxon>
        <taxon>Zingiberales</taxon>
        <taxon>Zingiberaceae</taxon>
        <taxon>Zingiber</taxon>
    </lineage>
</organism>
<feature type="region of interest" description="Disordered" evidence="1">
    <location>
        <begin position="346"/>
        <end position="385"/>
    </location>
</feature>
<feature type="compositionally biased region" description="Basic residues" evidence="1">
    <location>
        <begin position="430"/>
        <end position="440"/>
    </location>
</feature>
<feature type="region of interest" description="Disordered" evidence="1">
    <location>
        <begin position="1"/>
        <end position="47"/>
    </location>
</feature>
<feature type="compositionally biased region" description="Basic and acidic residues" evidence="1">
    <location>
        <begin position="456"/>
        <end position="468"/>
    </location>
</feature>
<feature type="compositionally biased region" description="Polar residues" evidence="1">
    <location>
        <begin position="375"/>
        <end position="385"/>
    </location>
</feature>
<dbReference type="Proteomes" id="UP000734854">
    <property type="component" value="Unassembled WGS sequence"/>
</dbReference>
<name>A0A8J5KZL7_ZINOF</name>
<feature type="region of interest" description="Disordered" evidence="1">
    <location>
        <begin position="298"/>
        <end position="321"/>
    </location>
</feature>
<keyword evidence="3" id="KW-1185">Reference proteome</keyword>
<sequence length="477" mass="51891">MASLSGSGGKILRDRPRDQPPRPSPYARSPPLALPPPPPPAGSPRWLIGLVSGAGKLISSVFRADSSVPDSSDYSSDQDRSSSRSDEQNIDAPKQLHGSSRELKKSEEIADCMELSHAIVPGSETKLAIEKLLQQEIFSRDEYERLTKLLQSRVVDSPSVFVQDKVGEAISNGLPDNTVDFSGESLQQCNVLPGSVAYSLIDFSSHSVKSSFSMSDVHKAAATKANKWLELKKMPFNSKFFPPCGPSALNTDMLPHDIHDDASPVDLAESYMQSLPPQQSPSAGSITLPSMIASKEDLQTDSSNHARTSNSLSSIKDVSKPSSTVLEDIINDDAPHESFISASASKVPDDAKPQNQNLCSLHATDGSGHDFSKKGGSTESNVPPQLVSQEKKSFNQFSNGGEQTTDVAKVIKEHPSMDTTPVRAENHITTKSRKIRKRKSIEHVSVSPRPLTRQQAKREGQVGGEREQRRRPRRVSK</sequence>
<accession>A0A8J5KZL7</accession>
<protein>
    <submittedName>
        <fullName evidence="2">Uncharacterized protein</fullName>
    </submittedName>
</protein>
<dbReference type="PANTHER" id="PTHR33416:SF37">
    <property type="entry name" value="OS04G0655600 PROTEIN"/>
    <property type="match status" value="1"/>
</dbReference>
<feature type="compositionally biased region" description="Polar residues" evidence="1">
    <location>
        <begin position="300"/>
        <end position="321"/>
    </location>
</feature>
<dbReference type="GO" id="GO:0071763">
    <property type="term" value="P:nuclear membrane organization"/>
    <property type="evidence" value="ECO:0007669"/>
    <property type="project" value="TreeGrafter"/>
</dbReference>
<dbReference type="PANTHER" id="PTHR33416">
    <property type="entry name" value="NUCLEAR PORE COMPLEX PROTEIN NUP1"/>
    <property type="match status" value="1"/>
</dbReference>
<dbReference type="AlphaFoldDB" id="A0A8J5KZL7"/>